<dbReference type="Proteomes" id="UP000003755">
    <property type="component" value="Unassembled WGS sequence"/>
</dbReference>
<dbReference type="STRING" id="537007.BLAHAN_07075"/>
<evidence type="ECO:0000313" key="2">
    <source>
        <dbReference type="Proteomes" id="UP000003755"/>
    </source>
</evidence>
<dbReference type="KEGG" id="bhan:CGC63_00845"/>
<dbReference type="AlphaFoldDB" id="C9LCB7"/>
<comment type="caution">
    <text evidence="1">The sequence shown here is derived from an EMBL/GenBank/DDBJ whole genome shotgun (WGS) entry which is preliminary data.</text>
</comment>
<organism evidence="1 2">
    <name type="scientific">Blautia hansenii DSM 20583</name>
    <dbReference type="NCBI Taxonomy" id="537007"/>
    <lineage>
        <taxon>Bacteria</taxon>
        <taxon>Bacillati</taxon>
        <taxon>Bacillota</taxon>
        <taxon>Clostridia</taxon>
        <taxon>Lachnospirales</taxon>
        <taxon>Lachnospiraceae</taxon>
        <taxon>Blautia</taxon>
    </lineage>
</organism>
<protein>
    <submittedName>
        <fullName evidence="1">Uncharacterized protein</fullName>
    </submittedName>
</protein>
<dbReference type="EMBL" id="ABYU02000049">
    <property type="protein sequence ID" value="EEX20341.1"/>
    <property type="molecule type" value="Genomic_DNA"/>
</dbReference>
<accession>C9LCB7</accession>
<evidence type="ECO:0000313" key="1">
    <source>
        <dbReference type="EMBL" id="EEX20341.1"/>
    </source>
</evidence>
<dbReference type="eggNOG" id="ENOG50336Q5">
    <property type="taxonomic scope" value="Bacteria"/>
</dbReference>
<keyword evidence="2" id="KW-1185">Reference proteome</keyword>
<reference evidence="1" key="1">
    <citation type="submission" date="2009-09" db="EMBL/GenBank/DDBJ databases">
        <authorList>
            <person name="Weinstock G."/>
            <person name="Sodergren E."/>
            <person name="Clifton S."/>
            <person name="Fulton L."/>
            <person name="Fulton B."/>
            <person name="Courtney L."/>
            <person name="Fronick C."/>
            <person name="Harrison M."/>
            <person name="Strong C."/>
            <person name="Farmer C."/>
            <person name="Delahaunty K."/>
            <person name="Markovic C."/>
            <person name="Hall O."/>
            <person name="Minx P."/>
            <person name="Tomlinson C."/>
            <person name="Mitreva M."/>
            <person name="Nelson J."/>
            <person name="Hou S."/>
            <person name="Wollam A."/>
            <person name="Pepin K.H."/>
            <person name="Johnson M."/>
            <person name="Bhonagiri V."/>
            <person name="Nash W.E."/>
            <person name="Warren W."/>
            <person name="Chinwalla A."/>
            <person name="Mardis E.R."/>
            <person name="Wilson R.K."/>
        </authorList>
    </citation>
    <scope>NUCLEOTIDE SEQUENCE [LARGE SCALE GENOMIC DNA]</scope>
    <source>
        <strain evidence="1">DSM 20583</strain>
    </source>
</reference>
<sequence length="225" mass="25509">MLKSLIEQGGIAMKKATKILIAATLSLAALSSIIYTEKNTKLNTTDVIDIRSTENSNVTFSEPMSFSEMVTHYAEAAEISYDKALKLFPEESADSDTSSKCHRILNIPLDVTATYKPQLELYCETSESGHYWGLSNIYLVNMEKNHDGSSKQFSGDVDMWFRNGYELEYIVNGDFYNNGTMTMSDNTDLDFTEDNYAHISFMTSSSIMPVHYQYCYDHQTLTFQN</sequence>
<name>C9LCB7_BLAHA</name>
<dbReference type="HOGENOM" id="CLU_1270165_0_0_9"/>
<proteinExistence type="predicted"/>
<gene>
    <name evidence="1" type="ORF">BLAHAN_07075</name>
</gene>